<reference evidence="2 3" key="1">
    <citation type="submission" date="2018-10" db="EMBL/GenBank/DDBJ databases">
        <title>Falsibacillus sp. genome draft.</title>
        <authorList>
            <person name="Shi S."/>
        </authorList>
    </citation>
    <scope>NUCLEOTIDE SEQUENCE [LARGE SCALE GENOMIC DNA]</scope>
    <source>
        <strain evidence="2 3">GY 10110</strain>
    </source>
</reference>
<comment type="caution">
    <text evidence="2">The sequence shown here is derived from an EMBL/GenBank/DDBJ whole genome shotgun (WGS) entry which is preliminary data.</text>
</comment>
<accession>A0A3L7JGQ4</accession>
<name>A0A3L7JGQ4_9BACI</name>
<dbReference type="AlphaFoldDB" id="A0A3L7JGQ4"/>
<organism evidence="2 3">
    <name type="scientific">Falsibacillus albus</name>
    <dbReference type="NCBI Taxonomy" id="2478915"/>
    <lineage>
        <taxon>Bacteria</taxon>
        <taxon>Bacillati</taxon>
        <taxon>Bacillota</taxon>
        <taxon>Bacilli</taxon>
        <taxon>Bacillales</taxon>
        <taxon>Bacillaceae</taxon>
        <taxon>Falsibacillus</taxon>
    </lineage>
</organism>
<evidence type="ECO:0000313" key="3">
    <source>
        <dbReference type="Proteomes" id="UP000276770"/>
    </source>
</evidence>
<feature type="region of interest" description="Disordered" evidence="1">
    <location>
        <begin position="14"/>
        <end position="41"/>
    </location>
</feature>
<protein>
    <submittedName>
        <fullName evidence="2">Uncharacterized protein</fullName>
    </submittedName>
</protein>
<feature type="compositionally biased region" description="Basic and acidic residues" evidence="1">
    <location>
        <begin position="14"/>
        <end position="24"/>
    </location>
</feature>
<evidence type="ECO:0000256" key="1">
    <source>
        <dbReference type="SAM" id="MobiDB-lite"/>
    </source>
</evidence>
<dbReference type="Proteomes" id="UP000276770">
    <property type="component" value="Unassembled WGS sequence"/>
</dbReference>
<proteinExistence type="predicted"/>
<gene>
    <name evidence="2" type="ORF">D9X91_22105</name>
</gene>
<dbReference type="EMBL" id="RCVZ01000033">
    <property type="protein sequence ID" value="RLQ89967.1"/>
    <property type="molecule type" value="Genomic_DNA"/>
</dbReference>
<keyword evidence="3" id="KW-1185">Reference proteome</keyword>
<evidence type="ECO:0000313" key="2">
    <source>
        <dbReference type="EMBL" id="RLQ89967.1"/>
    </source>
</evidence>
<sequence>MDFIIDVDWSGRCETPEGSADKMRPRSAARRLNTRPSESEHPSAEINHLIICLKKGGGKICLAGRKGWHSR</sequence>